<keyword evidence="2" id="KW-0479">Metal-binding</keyword>
<dbReference type="PANTHER" id="PTHR23431:SF3">
    <property type="entry name" value="DNA-DIRECTED RNA POLYMERASES I, II, AND III SUBUNIT RPABC5"/>
    <property type="match status" value="1"/>
</dbReference>
<evidence type="ECO:0000256" key="3">
    <source>
        <dbReference type="ARBA" id="ARBA00022833"/>
    </source>
</evidence>
<dbReference type="EMBL" id="MK500496">
    <property type="protein sequence ID" value="QBK90685.1"/>
    <property type="molecule type" value="Genomic_DNA"/>
</dbReference>
<evidence type="ECO:0000256" key="1">
    <source>
        <dbReference type="ARBA" id="ARBA00022478"/>
    </source>
</evidence>
<proteinExistence type="predicted"/>
<gene>
    <name evidence="5" type="ORF">LCPAC104_01820</name>
</gene>
<dbReference type="GO" id="GO:0008270">
    <property type="term" value="F:zinc ion binding"/>
    <property type="evidence" value="ECO:0007669"/>
    <property type="project" value="TreeGrafter"/>
</dbReference>
<dbReference type="InterPro" id="IPR023580">
    <property type="entry name" value="RNA_pol_su_RPB10"/>
</dbReference>
<dbReference type="GO" id="GO:0003899">
    <property type="term" value="F:DNA-directed RNA polymerase activity"/>
    <property type="evidence" value="ECO:0007669"/>
    <property type="project" value="InterPro"/>
</dbReference>
<dbReference type="GO" id="GO:0006351">
    <property type="term" value="P:DNA-templated transcription"/>
    <property type="evidence" value="ECO:0007669"/>
    <property type="project" value="InterPro"/>
</dbReference>
<keyword evidence="4" id="KW-0804">Transcription</keyword>
<dbReference type="Gene3D" id="1.10.10.60">
    <property type="entry name" value="Homeodomain-like"/>
    <property type="match status" value="1"/>
</dbReference>
<name>A0A481Z584_9VIRU</name>
<dbReference type="Pfam" id="PF01194">
    <property type="entry name" value="RNA_pol_N"/>
    <property type="match status" value="1"/>
</dbReference>
<keyword evidence="3" id="KW-0862">Zinc</keyword>
<sequence>MISNKNDYKTLLILIIPKIKMNDLFPIRCYSCGKILAKHQIEYQKRISYGETPEKIMDDLGIKRYCCRGNVLSPSRFSTYKEIFPENHIVFRNEEDENNKQTYVYH</sequence>
<organism evidence="5">
    <name type="scientific">Pithovirus LCPAC104</name>
    <dbReference type="NCBI Taxonomy" id="2506589"/>
    <lineage>
        <taxon>Viruses</taxon>
        <taxon>Pithoviruses</taxon>
    </lineage>
</organism>
<accession>A0A481Z584</accession>
<evidence type="ECO:0000313" key="5">
    <source>
        <dbReference type="EMBL" id="QBK90685.1"/>
    </source>
</evidence>
<dbReference type="GO" id="GO:0003677">
    <property type="term" value="F:DNA binding"/>
    <property type="evidence" value="ECO:0007669"/>
    <property type="project" value="InterPro"/>
</dbReference>
<protein>
    <submittedName>
        <fullName evidence="5">RNA polymerases N/ 8 kDa subunit</fullName>
    </submittedName>
</protein>
<keyword evidence="1" id="KW-0240">DNA-directed RNA polymerase</keyword>
<evidence type="ECO:0000256" key="2">
    <source>
        <dbReference type="ARBA" id="ARBA00022723"/>
    </source>
</evidence>
<dbReference type="SUPFAM" id="SSF46924">
    <property type="entry name" value="RNA polymerase subunit RPB10"/>
    <property type="match status" value="1"/>
</dbReference>
<dbReference type="InterPro" id="IPR000268">
    <property type="entry name" value="RPABC5/Rpb10"/>
</dbReference>
<reference evidence="5" key="1">
    <citation type="journal article" date="2019" name="MBio">
        <title>Virus Genomes from Deep Sea Sediments Expand the Ocean Megavirome and Support Independent Origins of Viral Gigantism.</title>
        <authorList>
            <person name="Backstrom D."/>
            <person name="Yutin N."/>
            <person name="Jorgensen S.L."/>
            <person name="Dharamshi J."/>
            <person name="Homa F."/>
            <person name="Zaremba-Niedwiedzka K."/>
            <person name="Spang A."/>
            <person name="Wolf Y.I."/>
            <person name="Koonin E.V."/>
            <person name="Ettema T.J."/>
        </authorList>
    </citation>
    <scope>NUCLEOTIDE SEQUENCE</scope>
</reference>
<dbReference type="PANTHER" id="PTHR23431">
    <property type="entry name" value="DNA-DIRECTED RNA POLYMERASES I, II, AND III SUBUNIT RPABC5 FAMILY MEMBER"/>
    <property type="match status" value="1"/>
</dbReference>
<dbReference type="GO" id="GO:0000428">
    <property type="term" value="C:DNA-directed RNA polymerase complex"/>
    <property type="evidence" value="ECO:0007669"/>
    <property type="project" value="UniProtKB-KW"/>
</dbReference>
<evidence type="ECO:0000256" key="4">
    <source>
        <dbReference type="ARBA" id="ARBA00023163"/>
    </source>
</evidence>